<name>A0A8D2K1A3_THEGE</name>
<dbReference type="Proteomes" id="UP000694411">
    <property type="component" value="Chromosome 7b"/>
</dbReference>
<reference evidence="1" key="3">
    <citation type="submission" date="2025-09" db="UniProtKB">
        <authorList>
            <consortium name="Ensembl"/>
        </authorList>
    </citation>
    <scope>IDENTIFICATION</scope>
</reference>
<dbReference type="Ensembl" id="ENSTGET00000019335.1">
    <property type="protein sequence ID" value="ENSTGEP00000016157.1"/>
    <property type="gene ID" value="ENSTGEG00000013066.1"/>
</dbReference>
<accession>A0A8D2K1A3</accession>
<sequence length="200" mass="21241">MTGAAPPVGGIGYKGSSPPGRHTASCGGLCAPCRFPSALPRRLRRLGEAEPPELGRRVVAAMTAAPDRLPLLRPSRWTGEEDVGVRVQGQTEVAGCSIFHKNQESSRRSGLHCNFRFVFKEKLTMKTDSLTEEKLECSLWCCLSDPSPWGLAALLCSGKAHCTLEAAGKSPVQVLECSGTISSHCNLRHPGSSNSPASAS</sequence>
<keyword evidence="2" id="KW-1185">Reference proteome</keyword>
<dbReference type="AlphaFoldDB" id="A0A8D2K1A3"/>
<organism evidence="1 2">
    <name type="scientific">Theropithecus gelada</name>
    <name type="common">Gelada baboon</name>
    <dbReference type="NCBI Taxonomy" id="9565"/>
    <lineage>
        <taxon>Eukaryota</taxon>
        <taxon>Metazoa</taxon>
        <taxon>Chordata</taxon>
        <taxon>Craniata</taxon>
        <taxon>Vertebrata</taxon>
        <taxon>Euteleostomi</taxon>
        <taxon>Mammalia</taxon>
        <taxon>Eutheria</taxon>
        <taxon>Euarchontoglires</taxon>
        <taxon>Primates</taxon>
        <taxon>Haplorrhini</taxon>
        <taxon>Catarrhini</taxon>
        <taxon>Cercopithecidae</taxon>
        <taxon>Cercopithecinae</taxon>
        <taxon>Theropithecus</taxon>
    </lineage>
</organism>
<proteinExistence type="predicted"/>
<evidence type="ECO:0000313" key="2">
    <source>
        <dbReference type="Proteomes" id="UP000694411"/>
    </source>
</evidence>
<protein>
    <submittedName>
        <fullName evidence="1">Uncharacterized protein</fullName>
    </submittedName>
</protein>
<reference evidence="1" key="1">
    <citation type="submission" date="2018-05" db="EMBL/GenBank/DDBJ databases">
        <title>Whole genome of Theropithecus gelada.</title>
        <authorList>
            <person name="Chiou K.L."/>
            <person name="Snyder-Mackler N."/>
        </authorList>
    </citation>
    <scope>NUCLEOTIDE SEQUENCE [LARGE SCALE GENOMIC DNA]</scope>
</reference>
<reference evidence="1" key="2">
    <citation type="submission" date="2025-08" db="UniProtKB">
        <authorList>
            <consortium name="Ensembl"/>
        </authorList>
    </citation>
    <scope>IDENTIFICATION</scope>
</reference>
<evidence type="ECO:0000313" key="1">
    <source>
        <dbReference type="Ensembl" id="ENSTGEP00000016157.1"/>
    </source>
</evidence>